<proteinExistence type="predicted"/>
<comment type="caution">
    <text evidence="1">The sequence shown here is derived from an EMBL/GenBank/DDBJ whole genome shotgun (WGS) entry which is preliminary data.</text>
</comment>
<evidence type="ECO:0000313" key="2">
    <source>
        <dbReference type="Proteomes" id="UP000768646"/>
    </source>
</evidence>
<dbReference type="EMBL" id="JABTEG010000011">
    <property type="protein sequence ID" value="KAG4304113.1"/>
    <property type="molecule type" value="Genomic_DNA"/>
</dbReference>
<gene>
    <name evidence="1" type="ORF">PORY_002477</name>
</gene>
<dbReference type="Proteomes" id="UP000768646">
    <property type="component" value="Unassembled WGS sequence"/>
</dbReference>
<protein>
    <submittedName>
        <fullName evidence="1">Uncharacterized protein</fullName>
    </submittedName>
</protein>
<evidence type="ECO:0000313" key="1">
    <source>
        <dbReference type="EMBL" id="KAG4304113.1"/>
    </source>
</evidence>
<sequence length="519" mass="60035">MADVRELIPEFFYLPEFLVNSNNYNFGIKQENNEIIDSVILPPWAKGDPKLFIKKHREALECDYVNEHLNEWIDLIFGFKQQGEPAVKATNIFHHLSYQGAIDIDKIEDPIEKIATIGIIYNFGQTPKQIFQQPHPKKSCNFKKSFTSTKISFLGKFEKNMNSLIQAIISFEGISCFPIEKIVYFKKINKLIGCPFNRIYILPNINNYLQWDIIGGDIELCNEQNKKISRSFYKFYLKKITCSCFIEPYILIAGSKTTEFKEKGCLRGHSKPIISIDSSRSFSIIVSGSEDGLAIEWDLNRACYVRTLERSSKPIQCVSINDSNGDIAICSGADISIWTINGDLLLRQNIELKKNDMIFSCKFYEGISNEWIEYDLLFTGHKFGIVQVWNISWKTENKKIIRKLINIKTLQHYDYIKKSLIMSEITSLYPSGELRSLFTGDKHGNIYIWNLPDTTYKSHYLPREKYNNCFTCKTVFAIMDRKYNCHPCGAILCSDCIHYHPKMENIKLCINCISSLVFT</sequence>
<organism evidence="1 2">
    <name type="scientific">Pneumocystis oryctolagi</name>
    <dbReference type="NCBI Taxonomy" id="42067"/>
    <lineage>
        <taxon>Eukaryota</taxon>
        <taxon>Fungi</taxon>
        <taxon>Dikarya</taxon>
        <taxon>Ascomycota</taxon>
        <taxon>Taphrinomycotina</taxon>
        <taxon>Pneumocystomycetes</taxon>
        <taxon>Pneumocystaceae</taxon>
        <taxon>Pneumocystis</taxon>
    </lineage>
</organism>
<name>A0ACB7CB08_9ASCO</name>
<accession>A0ACB7CB08</accession>
<keyword evidence="2" id="KW-1185">Reference proteome</keyword>
<reference evidence="1 2" key="1">
    <citation type="journal article" date="2021" name="Commun. Biol.">
        <title>Genomic insights into the host specific adaptation of the Pneumocystis genus.</title>
        <authorList>
            <person name="Cisse O.H."/>
            <person name="Ma L."/>
            <person name="Dekker J.P."/>
            <person name="Khil P.P."/>
            <person name="Youn J.-H."/>
            <person name="Brenchley J.M."/>
            <person name="Blair R."/>
            <person name="Pahar B."/>
            <person name="Chabe M."/>
            <person name="Van Rompay K.K.A."/>
            <person name="Keesler R."/>
            <person name="Sukura A."/>
            <person name="Hirsch V."/>
            <person name="Kutty G."/>
            <person name="Liu Y."/>
            <person name="Peng L."/>
            <person name="Chen J."/>
            <person name="Song J."/>
            <person name="Weissenbacher-Lang C."/>
            <person name="Xu J."/>
            <person name="Upham N.S."/>
            <person name="Stajich J.E."/>
            <person name="Cuomo C.A."/>
            <person name="Cushion M.T."/>
            <person name="Kovacs J.A."/>
        </authorList>
    </citation>
    <scope>NUCLEOTIDE SEQUENCE [LARGE SCALE GENOMIC DNA]</scope>
    <source>
        <strain evidence="1 2">RABM</strain>
    </source>
</reference>